<dbReference type="Proteomes" id="UP000663834">
    <property type="component" value="Unassembled WGS sequence"/>
</dbReference>
<dbReference type="Proteomes" id="UP000676336">
    <property type="component" value="Unassembled WGS sequence"/>
</dbReference>
<dbReference type="Proteomes" id="UP000663824">
    <property type="component" value="Unassembled WGS sequence"/>
</dbReference>
<protein>
    <recommendedName>
        <fullName evidence="1">F-box domain-containing protein</fullName>
    </recommendedName>
</protein>
<name>A0A815EKS5_9BILA</name>
<dbReference type="AlphaFoldDB" id="A0A815EKS5"/>
<dbReference type="EMBL" id="CAJNOV010013952">
    <property type="protein sequence ID" value="CAF1536158.1"/>
    <property type="molecule type" value="Genomic_DNA"/>
</dbReference>
<dbReference type="EMBL" id="CAJNRE010018422">
    <property type="protein sequence ID" value="CAF2165304.1"/>
    <property type="molecule type" value="Genomic_DNA"/>
</dbReference>
<evidence type="ECO:0000313" key="9">
    <source>
        <dbReference type="Proteomes" id="UP000663834"/>
    </source>
</evidence>
<proteinExistence type="predicted"/>
<dbReference type="PROSITE" id="PS50181">
    <property type="entry name" value="FBOX"/>
    <property type="match status" value="1"/>
</dbReference>
<organism evidence="2 9">
    <name type="scientific">Rotaria magnacalcarata</name>
    <dbReference type="NCBI Taxonomy" id="392030"/>
    <lineage>
        <taxon>Eukaryota</taxon>
        <taxon>Metazoa</taxon>
        <taxon>Spiralia</taxon>
        <taxon>Gnathifera</taxon>
        <taxon>Rotifera</taxon>
        <taxon>Eurotatoria</taxon>
        <taxon>Bdelloidea</taxon>
        <taxon>Philodinida</taxon>
        <taxon>Philodinidae</taxon>
        <taxon>Rotaria</taxon>
    </lineage>
</organism>
<evidence type="ECO:0000313" key="3">
    <source>
        <dbReference type="EMBL" id="CAF1536158.1"/>
    </source>
</evidence>
<dbReference type="InterPro" id="IPR001810">
    <property type="entry name" value="F-box_dom"/>
</dbReference>
<evidence type="ECO:0000313" key="4">
    <source>
        <dbReference type="EMBL" id="CAF2131154.1"/>
    </source>
</evidence>
<dbReference type="EMBL" id="CAJOBF010002942">
    <property type="protein sequence ID" value="CAF4065140.1"/>
    <property type="molecule type" value="Genomic_DNA"/>
</dbReference>
<evidence type="ECO:0000313" key="6">
    <source>
        <dbReference type="EMBL" id="CAF3968132.1"/>
    </source>
</evidence>
<dbReference type="OrthoDB" id="9984627at2759"/>
<comment type="caution">
    <text evidence="2">The sequence shown here is derived from an EMBL/GenBank/DDBJ whole genome shotgun (WGS) entry which is preliminary data.</text>
</comment>
<dbReference type="EMBL" id="CAJNRG010011337">
    <property type="protein sequence ID" value="CAF2131154.1"/>
    <property type="molecule type" value="Genomic_DNA"/>
</dbReference>
<dbReference type="Proteomes" id="UP000663842">
    <property type="component" value="Unassembled WGS sequence"/>
</dbReference>
<evidence type="ECO:0000259" key="1">
    <source>
        <dbReference type="PROSITE" id="PS50181"/>
    </source>
</evidence>
<gene>
    <name evidence="7" type="ORF">BYL167_LOCUS17026</name>
    <name evidence="3" type="ORF">CJN711_LOCUS29380</name>
    <name evidence="2" type="ORF">KQP761_LOCUS5102</name>
    <name evidence="5" type="ORF">MBJ925_LOCUS33486</name>
    <name evidence="6" type="ORF">SMN809_LOCUS10175</name>
    <name evidence="8" type="ORF">UXM345_LOCUS20082</name>
    <name evidence="4" type="ORF">XDN619_LOCUS24734</name>
</gene>
<evidence type="ECO:0000313" key="5">
    <source>
        <dbReference type="EMBL" id="CAF2165304.1"/>
    </source>
</evidence>
<dbReference type="Proteomes" id="UP000663887">
    <property type="component" value="Unassembled WGS sequence"/>
</dbReference>
<dbReference type="SUPFAM" id="SSF52047">
    <property type="entry name" value="RNI-like"/>
    <property type="match status" value="1"/>
</dbReference>
<evidence type="ECO:0000313" key="7">
    <source>
        <dbReference type="EMBL" id="CAF4062132.1"/>
    </source>
</evidence>
<evidence type="ECO:0000313" key="2">
    <source>
        <dbReference type="EMBL" id="CAF1307856.1"/>
    </source>
</evidence>
<sequence>MYDIVTTIETLPNELLITLFEYISGHDLYNAFLNLNSRFNSIITVVKNLHFTLEEDWDSKESIIPFFASHISKLIIKHDEPIDFSLYPNIRSLKLCMPTGNQCNAIEPCLLSNLEHLCISNLYFSDNSEQLCRLIFSTSFSRLQTCQIDKLTLNDDHRYSSFSLRQLTISPSAWKSNMYKQIFDACPNLTNLQIIRLQNISFKLPSNLTCSHTSLRHLYIHFHSIGNEGYNHIDWLLSNLANLQSFTLIIDENETKMKFPFDLFANLLTEHVPYLTDFNAKIPINNVLFKPLHRLFSHIKVRKSQSQDSKMYLLISSEI</sequence>
<dbReference type="Proteomes" id="UP000681967">
    <property type="component" value="Unassembled WGS sequence"/>
</dbReference>
<feature type="domain" description="F-box" evidence="1">
    <location>
        <begin position="5"/>
        <end position="60"/>
    </location>
</feature>
<dbReference type="Gene3D" id="3.80.10.10">
    <property type="entry name" value="Ribonuclease Inhibitor"/>
    <property type="match status" value="1"/>
</dbReference>
<evidence type="ECO:0000313" key="8">
    <source>
        <dbReference type="EMBL" id="CAF4065140.1"/>
    </source>
</evidence>
<dbReference type="EMBL" id="CAJOBI010003423">
    <property type="protein sequence ID" value="CAF3968132.1"/>
    <property type="molecule type" value="Genomic_DNA"/>
</dbReference>
<dbReference type="EMBL" id="CAJOBH010006635">
    <property type="protein sequence ID" value="CAF4062132.1"/>
    <property type="molecule type" value="Genomic_DNA"/>
</dbReference>
<dbReference type="Proteomes" id="UP000663855">
    <property type="component" value="Unassembled WGS sequence"/>
</dbReference>
<accession>A0A815EKS5</accession>
<dbReference type="InterPro" id="IPR032675">
    <property type="entry name" value="LRR_dom_sf"/>
</dbReference>
<reference evidence="2" key="1">
    <citation type="submission" date="2021-02" db="EMBL/GenBank/DDBJ databases">
        <authorList>
            <person name="Nowell W R."/>
        </authorList>
    </citation>
    <scope>NUCLEOTIDE SEQUENCE</scope>
</reference>
<dbReference type="EMBL" id="CAJNOW010001122">
    <property type="protein sequence ID" value="CAF1307856.1"/>
    <property type="molecule type" value="Genomic_DNA"/>
</dbReference>